<dbReference type="AlphaFoldDB" id="A0A381UBE6"/>
<name>A0A381UBE6_9ZZZZ</name>
<organism evidence="2">
    <name type="scientific">marine metagenome</name>
    <dbReference type="NCBI Taxonomy" id="408172"/>
    <lineage>
        <taxon>unclassified sequences</taxon>
        <taxon>metagenomes</taxon>
        <taxon>ecological metagenomes</taxon>
    </lineage>
</organism>
<dbReference type="EMBL" id="UINC01005848">
    <property type="protein sequence ID" value="SVA23923.1"/>
    <property type="molecule type" value="Genomic_DNA"/>
</dbReference>
<dbReference type="PANTHER" id="PTHR33376">
    <property type="match status" value="1"/>
</dbReference>
<dbReference type="InterPro" id="IPR018389">
    <property type="entry name" value="DctP_fam"/>
</dbReference>
<proteinExistence type="predicted"/>
<dbReference type="PANTHER" id="PTHR33376:SF15">
    <property type="entry name" value="BLL6794 PROTEIN"/>
    <property type="match status" value="1"/>
</dbReference>
<sequence>MRKKIKKTITTFTLAIAVCLFTGTSFAAEKVLKLASFVPPIYVLHKPIFLKFADDLSAATNGSVKVKVYPSGELGKGPAEQYMRAAKRIAEITYGLPGYTSPMFPRNLLIELPGVTHGHRDATEKIWKVMDKHLIGEYKKTRPLAVFVTPPAVFMMRNKPVRSLGDLKGLKMRVASKSAAAIIEAYGATPVQMPANKVYTSMSTGVVDGALMGSDSLLIFKLIEPTKYVTVGLPEMPTTIFLVMNENAYNELSSKEKSALDSLTGLGMSLRAADGLAGFGKLALKKFSGIPGKEIIELSSAERVKFDAAAARGVENIIRFQKSKGIRADQIVAAMKK</sequence>
<keyword evidence="1" id="KW-0732">Signal</keyword>
<evidence type="ECO:0000256" key="1">
    <source>
        <dbReference type="ARBA" id="ARBA00022729"/>
    </source>
</evidence>
<evidence type="ECO:0000313" key="2">
    <source>
        <dbReference type="EMBL" id="SVA23923.1"/>
    </source>
</evidence>
<reference evidence="2" key="1">
    <citation type="submission" date="2018-05" db="EMBL/GenBank/DDBJ databases">
        <authorList>
            <person name="Lanie J.A."/>
            <person name="Ng W.-L."/>
            <person name="Kazmierczak K.M."/>
            <person name="Andrzejewski T.M."/>
            <person name="Davidsen T.M."/>
            <person name="Wayne K.J."/>
            <person name="Tettelin H."/>
            <person name="Glass J.I."/>
            <person name="Rusch D."/>
            <person name="Podicherti R."/>
            <person name="Tsui H.-C.T."/>
            <person name="Winkler M.E."/>
        </authorList>
    </citation>
    <scope>NUCLEOTIDE SEQUENCE</scope>
</reference>
<dbReference type="Gene3D" id="3.40.190.170">
    <property type="entry name" value="Bacterial extracellular solute-binding protein, family 7"/>
    <property type="match status" value="1"/>
</dbReference>
<dbReference type="NCBIfam" id="NF037995">
    <property type="entry name" value="TRAP_S1"/>
    <property type="match status" value="1"/>
</dbReference>
<dbReference type="SUPFAM" id="SSF53850">
    <property type="entry name" value="Periplasmic binding protein-like II"/>
    <property type="match status" value="1"/>
</dbReference>
<accession>A0A381UBE6</accession>
<evidence type="ECO:0008006" key="3">
    <source>
        <dbReference type="Google" id="ProtNLM"/>
    </source>
</evidence>
<dbReference type="InterPro" id="IPR038404">
    <property type="entry name" value="TRAP_DctP_sf"/>
</dbReference>
<protein>
    <recommendedName>
        <fullName evidence="3">C4-dicarboxylate ABC transporter substrate-binding protein</fullName>
    </recommendedName>
</protein>
<dbReference type="CDD" id="cd13665">
    <property type="entry name" value="PBP2_TRAP_Dctp3_4"/>
    <property type="match status" value="1"/>
</dbReference>
<dbReference type="Pfam" id="PF03480">
    <property type="entry name" value="DctP"/>
    <property type="match status" value="1"/>
</dbReference>
<dbReference type="GO" id="GO:0055085">
    <property type="term" value="P:transmembrane transport"/>
    <property type="evidence" value="ECO:0007669"/>
    <property type="project" value="InterPro"/>
</dbReference>
<gene>
    <name evidence="2" type="ORF">METZ01_LOCUS76777</name>
</gene>